<dbReference type="InterPro" id="IPR022791">
    <property type="entry name" value="L-PG_synthase/AglD"/>
</dbReference>
<feature type="transmembrane region" description="Helical" evidence="7">
    <location>
        <begin position="285"/>
        <end position="304"/>
    </location>
</feature>
<dbReference type="STRING" id="593750.Metfor_2519"/>
<evidence type="ECO:0000256" key="1">
    <source>
        <dbReference type="ARBA" id="ARBA00004651"/>
    </source>
</evidence>
<keyword evidence="9" id="KW-1185">Reference proteome</keyword>
<reference evidence="8 9" key="2">
    <citation type="journal article" date="2014" name="Genome Announc.">
        <title>Complete Genome Sequence of Methanoregula formicica SMSPT, a Mesophilic Hydrogenotrophic Methanogen Isolated from a Methanogenic Upflow Anaerobic Sludge Blanket Reactor.</title>
        <authorList>
            <person name="Yamamoto K."/>
            <person name="Tamaki H."/>
            <person name="Cadillo-Quiroz H."/>
            <person name="Imachi H."/>
            <person name="Kyrpides N."/>
            <person name="Woyke T."/>
            <person name="Goodwin L."/>
            <person name="Zinder S.H."/>
            <person name="Kamagata Y."/>
            <person name="Liu W.T."/>
        </authorList>
    </citation>
    <scope>NUCLEOTIDE SEQUENCE [LARGE SCALE GENOMIC DNA]</scope>
    <source>
        <strain evidence="9">DSM 22288 / NBRC 105244 / SMSP</strain>
    </source>
</reference>
<comment type="subcellular location">
    <subcellularLocation>
        <location evidence="1">Cell membrane</location>
        <topology evidence="1">Multi-pass membrane protein</topology>
    </subcellularLocation>
</comment>
<reference evidence="9" key="1">
    <citation type="submission" date="2011-12" db="EMBL/GenBank/DDBJ databases">
        <title>Complete sequence of Methanoregula formicicum SMSP.</title>
        <authorList>
            <person name="Lucas S."/>
            <person name="Han J."/>
            <person name="Lapidus A."/>
            <person name="Cheng J.-F."/>
            <person name="Goodwin L."/>
            <person name="Pitluck S."/>
            <person name="Peters L."/>
            <person name="Ovchinnikova G."/>
            <person name="Teshima H."/>
            <person name="Detter J.C."/>
            <person name="Han C."/>
            <person name="Tapia R."/>
            <person name="Land M."/>
            <person name="Hauser L."/>
            <person name="Kyrpides N."/>
            <person name="Ivanova N."/>
            <person name="Pagani I."/>
            <person name="Imachi H."/>
            <person name="Tamaki H."/>
            <person name="Sekiguchi Y."/>
            <person name="Kamagata Y."/>
            <person name="Cadillo-Quiroz H."/>
            <person name="Zinder S."/>
            <person name="Liu W.-T."/>
            <person name="Woyke T."/>
        </authorList>
    </citation>
    <scope>NUCLEOTIDE SEQUENCE [LARGE SCALE GENOMIC DNA]</scope>
    <source>
        <strain evidence="9">DSM 22288 / NBRC 105244 / SMSP</strain>
    </source>
</reference>
<dbReference type="RefSeq" id="WP_015286475.1">
    <property type="nucleotide sequence ID" value="NC_019943.1"/>
</dbReference>
<dbReference type="KEGG" id="mfo:Metfor_2519"/>
<evidence type="ECO:0008006" key="10">
    <source>
        <dbReference type="Google" id="ProtNLM"/>
    </source>
</evidence>
<dbReference type="NCBIfam" id="TIGR00374">
    <property type="entry name" value="flippase-like domain"/>
    <property type="match status" value="1"/>
</dbReference>
<dbReference type="EMBL" id="CP003167">
    <property type="protein sequence ID" value="AGB03513.1"/>
    <property type="molecule type" value="Genomic_DNA"/>
</dbReference>
<feature type="transmembrane region" description="Helical" evidence="7">
    <location>
        <begin position="226"/>
        <end position="245"/>
    </location>
</feature>
<protein>
    <recommendedName>
        <fullName evidence="10">Integral membrane protein</fullName>
    </recommendedName>
</protein>
<proteinExistence type="inferred from homology"/>
<evidence type="ECO:0000256" key="7">
    <source>
        <dbReference type="SAM" id="Phobius"/>
    </source>
</evidence>
<dbReference type="GO" id="GO:0005886">
    <property type="term" value="C:plasma membrane"/>
    <property type="evidence" value="ECO:0007669"/>
    <property type="project" value="UniProtKB-SubCell"/>
</dbReference>
<evidence type="ECO:0000256" key="3">
    <source>
        <dbReference type="ARBA" id="ARBA00022475"/>
    </source>
</evidence>
<keyword evidence="4 7" id="KW-0812">Transmembrane</keyword>
<dbReference type="AlphaFoldDB" id="L0HJL9"/>
<feature type="transmembrane region" description="Helical" evidence="7">
    <location>
        <begin position="7"/>
        <end position="27"/>
    </location>
</feature>
<dbReference type="eggNOG" id="arCOG00897">
    <property type="taxonomic scope" value="Archaea"/>
</dbReference>
<keyword evidence="3" id="KW-1003">Cell membrane</keyword>
<dbReference type="PANTHER" id="PTHR39087:SF2">
    <property type="entry name" value="UPF0104 MEMBRANE PROTEIN MJ1595"/>
    <property type="match status" value="1"/>
</dbReference>
<name>L0HJL9_METFS</name>
<sequence precursor="true">MYRKISAIVVPTLFAAGIIGYMLYSVWDDLLVALQHIIPEFLLLGIAICLVAWVLRGWRYRKILAGLNYSVKMTVSMACIFVSQTVNLVVPARLGDFIRVFILKHEYNTTYSEGVSSIVVERIFDIFTVALLGAISIFFVINAPSWFLTLIIVPLVAGVAFFAFLVVVGRFSSGNKYIAIILNMLHEIKRASLTPRSIVLLGSSSIVIWLLDILVCYAVVMMFEQQIPFAVVVLAVVIGNLVKAVPLTPGGMGTYELALALTFGLAGVSPAVATLIAVIDHLIKNLVTLIGGIISIYYLGDWVIPSIKEAINTKFNGGKRPDGS</sequence>
<feature type="transmembrane region" description="Helical" evidence="7">
    <location>
        <begin position="147"/>
        <end position="168"/>
    </location>
</feature>
<dbReference type="GeneID" id="14309911"/>
<evidence type="ECO:0000313" key="9">
    <source>
        <dbReference type="Proteomes" id="UP000010824"/>
    </source>
</evidence>
<gene>
    <name evidence="8" type="ordered locus">Metfor_2519</name>
</gene>
<keyword evidence="6 7" id="KW-0472">Membrane</keyword>
<comment type="similarity">
    <text evidence="2">Belongs to the UPF0104 family.</text>
</comment>
<dbReference type="InParanoid" id="L0HJL9"/>
<dbReference type="HOGENOM" id="CLU_048072_3_0_2"/>
<dbReference type="OrthoDB" id="351177at2157"/>
<feature type="transmembrane region" description="Helical" evidence="7">
    <location>
        <begin position="33"/>
        <end position="55"/>
    </location>
</feature>
<feature type="transmembrane region" description="Helical" evidence="7">
    <location>
        <begin position="198"/>
        <end position="220"/>
    </location>
</feature>
<evidence type="ECO:0000256" key="6">
    <source>
        <dbReference type="ARBA" id="ARBA00023136"/>
    </source>
</evidence>
<feature type="transmembrane region" description="Helical" evidence="7">
    <location>
        <begin position="257"/>
        <end position="279"/>
    </location>
</feature>
<accession>L0HJL9</accession>
<dbReference type="PANTHER" id="PTHR39087">
    <property type="entry name" value="UPF0104 MEMBRANE PROTEIN MJ1595"/>
    <property type="match status" value="1"/>
</dbReference>
<evidence type="ECO:0000256" key="2">
    <source>
        <dbReference type="ARBA" id="ARBA00011061"/>
    </source>
</evidence>
<keyword evidence="5 7" id="KW-1133">Transmembrane helix</keyword>
<dbReference type="Proteomes" id="UP000010824">
    <property type="component" value="Chromosome"/>
</dbReference>
<dbReference type="Pfam" id="PF03706">
    <property type="entry name" value="LPG_synthase_TM"/>
    <property type="match status" value="1"/>
</dbReference>
<evidence type="ECO:0000256" key="5">
    <source>
        <dbReference type="ARBA" id="ARBA00022989"/>
    </source>
</evidence>
<evidence type="ECO:0000256" key="4">
    <source>
        <dbReference type="ARBA" id="ARBA00022692"/>
    </source>
</evidence>
<organism evidence="8 9">
    <name type="scientific">Methanoregula formicica (strain DSM 22288 / NBRC 105244 / SMSP)</name>
    <dbReference type="NCBI Taxonomy" id="593750"/>
    <lineage>
        <taxon>Archaea</taxon>
        <taxon>Methanobacteriati</taxon>
        <taxon>Methanobacteriota</taxon>
        <taxon>Stenosarchaea group</taxon>
        <taxon>Methanomicrobia</taxon>
        <taxon>Methanomicrobiales</taxon>
        <taxon>Methanoregulaceae</taxon>
        <taxon>Methanoregula</taxon>
    </lineage>
</organism>
<feature type="transmembrane region" description="Helical" evidence="7">
    <location>
        <begin position="123"/>
        <end position="141"/>
    </location>
</feature>
<evidence type="ECO:0000313" key="8">
    <source>
        <dbReference type="EMBL" id="AGB03513.1"/>
    </source>
</evidence>